<proteinExistence type="predicted"/>
<dbReference type="InterPro" id="IPR025476">
    <property type="entry name" value="Helitron_helicase-like"/>
</dbReference>
<evidence type="ECO:0000313" key="2">
    <source>
        <dbReference type="Proteomes" id="UP000038045"/>
    </source>
</evidence>
<accession>A0A0N5A0T7</accession>
<dbReference type="STRING" id="131310.A0A0N5A0T7"/>
<organism evidence="2 3">
    <name type="scientific">Parastrongyloides trichosuri</name>
    <name type="common">Possum-specific nematode worm</name>
    <dbReference type="NCBI Taxonomy" id="131310"/>
    <lineage>
        <taxon>Eukaryota</taxon>
        <taxon>Metazoa</taxon>
        <taxon>Ecdysozoa</taxon>
        <taxon>Nematoda</taxon>
        <taxon>Chromadorea</taxon>
        <taxon>Rhabditida</taxon>
        <taxon>Tylenchina</taxon>
        <taxon>Panagrolaimomorpha</taxon>
        <taxon>Strongyloidoidea</taxon>
        <taxon>Strongyloididae</taxon>
        <taxon>Parastrongyloides</taxon>
    </lineage>
</organism>
<evidence type="ECO:0000313" key="3">
    <source>
        <dbReference type="WBParaSite" id="PTRK_0001510900.1"/>
    </source>
</evidence>
<feature type="domain" description="Helitron helicase-like" evidence="1">
    <location>
        <begin position="3"/>
        <end position="120"/>
    </location>
</feature>
<sequence length="170" mass="20337">MFKKFRLSPNYWTHVKSQLYTLIANNGIPTFYITLNPNEKEWSDLWDFYSKVHGIVVNKYNINEFIAKDPALFSLFFRWRVNVFFKNCILANNGPLGTVTDFFLKYEYQQRGNQHLHGLIWTKEGHNLNPENHDEVIAYINKHITCKYVTEDEELNELIRKKQVDIKKFN</sequence>
<protein>
    <submittedName>
        <fullName evidence="3">Helitron_like_N domain-containing protein</fullName>
    </submittedName>
</protein>
<reference evidence="3" key="1">
    <citation type="submission" date="2017-02" db="UniProtKB">
        <authorList>
            <consortium name="WormBaseParasite"/>
        </authorList>
    </citation>
    <scope>IDENTIFICATION</scope>
</reference>
<dbReference type="Pfam" id="PF14214">
    <property type="entry name" value="Helitron_like_N"/>
    <property type="match status" value="1"/>
</dbReference>
<name>A0A0N5A0T7_PARTI</name>
<evidence type="ECO:0000259" key="1">
    <source>
        <dbReference type="Pfam" id="PF14214"/>
    </source>
</evidence>
<dbReference type="WBParaSite" id="PTRK_0001510900.1">
    <property type="protein sequence ID" value="PTRK_0001510900.1"/>
    <property type="gene ID" value="PTRK_0001510900"/>
</dbReference>
<keyword evidence="2" id="KW-1185">Reference proteome</keyword>
<dbReference type="Proteomes" id="UP000038045">
    <property type="component" value="Unplaced"/>
</dbReference>
<dbReference type="AlphaFoldDB" id="A0A0N5A0T7"/>